<evidence type="ECO:0000259" key="16">
    <source>
        <dbReference type="SMART" id="SM00962"/>
    </source>
</evidence>
<comment type="similarity">
    <text evidence="2">Belongs to the GTP-binding SRP family.</text>
</comment>
<gene>
    <name evidence="17" type="ORF">BG53_11745</name>
</gene>
<evidence type="ECO:0000256" key="14">
    <source>
        <dbReference type="SAM" id="MobiDB-lite"/>
    </source>
</evidence>
<dbReference type="SMART" id="SM00962">
    <property type="entry name" value="SRP54"/>
    <property type="match status" value="1"/>
</dbReference>
<protein>
    <recommendedName>
        <fullName evidence="3 13">Flagellar biosynthesis protein FlhF</fullName>
    </recommendedName>
</protein>
<evidence type="ECO:0000256" key="4">
    <source>
        <dbReference type="ARBA" id="ARBA00022448"/>
    </source>
</evidence>
<dbReference type="FunFam" id="3.40.50.300:FF:000695">
    <property type="entry name" value="Flagellar biosynthesis regulator FlhF"/>
    <property type="match status" value="1"/>
</dbReference>
<reference evidence="17 18" key="1">
    <citation type="submission" date="2014-02" db="EMBL/GenBank/DDBJ databases">
        <title>Genome sequence of Paenibacillus darwinianus reveals adaptive mechanisms for survival in Antarctic soils.</title>
        <authorList>
            <person name="Dsouza M."/>
            <person name="Taylor M.W."/>
            <person name="Turner S.J."/>
            <person name="Aislabie J."/>
        </authorList>
    </citation>
    <scope>NUCLEOTIDE SEQUENCE [LARGE SCALE GENOMIC DNA]</scope>
    <source>
        <strain evidence="17 18">CE1</strain>
    </source>
</reference>
<dbReference type="GO" id="GO:0003924">
    <property type="term" value="F:GTPase activity"/>
    <property type="evidence" value="ECO:0007669"/>
    <property type="project" value="UniProtKB-UniRule"/>
</dbReference>
<dbReference type="OrthoDB" id="9778554at2"/>
<dbReference type="InterPro" id="IPR000897">
    <property type="entry name" value="SRP54_GTPase_dom"/>
</dbReference>
<evidence type="ECO:0000256" key="7">
    <source>
        <dbReference type="ARBA" id="ARBA00022795"/>
    </source>
</evidence>
<evidence type="ECO:0000313" key="17">
    <source>
        <dbReference type="EMBL" id="EXX91304.1"/>
    </source>
</evidence>
<dbReference type="RefSeq" id="WP_144353519.1">
    <property type="nucleotide sequence ID" value="NZ_KK082279.1"/>
</dbReference>
<dbReference type="Gene3D" id="1.20.120.1380">
    <property type="entry name" value="Flagellar FlhF biosynthesis protein, N domain"/>
    <property type="match status" value="1"/>
</dbReference>
<dbReference type="SUPFAM" id="SSF52540">
    <property type="entry name" value="P-loop containing nucleoside triphosphate hydrolases"/>
    <property type="match status" value="1"/>
</dbReference>
<evidence type="ECO:0000259" key="15">
    <source>
        <dbReference type="SMART" id="SM00382"/>
    </source>
</evidence>
<evidence type="ECO:0000256" key="6">
    <source>
        <dbReference type="ARBA" id="ARBA00022741"/>
    </source>
</evidence>
<comment type="caution">
    <text evidence="17">The sequence shown here is derived from an EMBL/GenBank/DDBJ whole genome shotgun (WGS) entry which is preliminary data.</text>
</comment>
<dbReference type="SMART" id="SM00382">
    <property type="entry name" value="AAA"/>
    <property type="match status" value="1"/>
</dbReference>
<feature type="region of interest" description="Disordered" evidence="14">
    <location>
        <begin position="27"/>
        <end position="56"/>
    </location>
</feature>
<keyword evidence="18" id="KW-1185">Reference proteome</keyword>
<accession>A0A9W5W893</accession>
<evidence type="ECO:0000256" key="1">
    <source>
        <dbReference type="ARBA" id="ARBA00004413"/>
    </source>
</evidence>
<evidence type="ECO:0000256" key="3">
    <source>
        <dbReference type="ARBA" id="ARBA00014919"/>
    </source>
</evidence>
<evidence type="ECO:0000256" key="8">
    <source>
        <dbReference type="ARBA" id="ARBA00022927"/>
    </source>
</evidence>
<keyword evidence="8" id="KW-0653">Protein transport</keyword>
<dbReference type="CDD" id="cd17873">
    <property type="entry name" value="FlhF"/>
    <property type="match status" value="1"/>
</dbReference>
<dbReference type="InterPro" id="IPR020006">
    <property type="entry name" value="FlhF"/>
</dbReference>
<dbReference type="GO" id="GO:0015031">
    <property type="term" value="P:protein transport"/>
    <property type="evidence" value="ECO:0007669"/>
    <property type="project" value="UniProtKB-KW"/>
</dbReference>
<evidence type="ECO:0000256" key="12">
    <source>
        <dbReference type="ARBA" id="ARBA00025337"/>
    </source>
</evidence>
<keyword evidence="5" id="KW-1003">Cell membrane</keyword>
<dbReference type="Proteomes" id="UP000053750">
    <property type="component" value="Unassembled WGS sequence"/>
</dbReference>
<dbReference type="NCBIfam" id="TIGR03499">
    <property type="entry name" value="FlhF"/>
    <property type="match status" value="1"/>
</dbReference>
<dbReference type="Pfam" id="PF00448">
    <property type="entry name" value="SRP54"/>
    <property type="match status" value="1"/>
</dbReference>
<dbReference type="InterPro" id="IPR047040">
    <property type="entry name" value="FlhF__GTPase_dom"/>
</dbReference>
<dbReference type="GO" id="GO:0005886">
    <property type="term" value="C:plasma membrane"/>
    <property type="evidence" value="ECO:0007669"/>
    <property type="project" value="UniProtKB-SubCell"/>
</dbReference>
<dbReference type="PANTHER" id="PTHR43134:SF3">
    <property type="entry name" value="FLAGELLAR BIOSYNTHESIS PROTEIN FLHF"/>
    <property type="match status" value="1"/>
</dbReference>
<dbReference type="GO" id="GO:0006614">
    <property type="term" value="P:SRP-dependent cotranslational protein targeting to membrane"/>
    <property type="evidence" value="ECO:0007669"/>
    <property type="project" value="UniProtKB-UniRule"/>
</dbReference>
<dbReference type="PANTHER" id="PTHR43134">
    <property type="entry name" value="SIGNAL RECOGNITION PARTICLE RECEPTOR SUBUNIT ALPHA"/>
    <property type="match status" value="1"/>
</dbReference>
<organism evidence="17 18">
    <name type="scientific">Paenibacillus darwinianus</name>
    <dbReference type="NCBI Taxonomy" id="1380763"/>
    <lineage>
        <taxon>Bacteria</taxon>
        <taxon>Bacillati</taxon>
        <taxon>Bacillota</taxon>
        <taxon>Bacilli</taxon>
        <taxon>Bacillales</taxon>
        <taxon>Paenibacillaceae</taxon>
        <taxon>Paenibacillus</taxon>
    </lineage>
</organism>
<dbReference type="Gene3D" id="3.40.50.300">
    <property type="entry name" value="P-loop containing nucleotide triphosphate hydrolases"/>
    <property type="match status" value="1"/>
</dbReference>
<feature type="domain" description="SRP54-type proteins GTP-binding" evidence="16">
    <location>
        <begin position="151"/>
        <end position="342"/>
    </location>
</feature>
<evidence type="ECO:0000256" key="5">
    <source>
        <dbReference type="ARBA" id="ARBA00022475"/>
    </source>
</evidence>
<proteinExistence type="inferred from homology"/>
<keyword evidence="6" id="KW-0547">Nucleotide-binding</keyword>
<keyword evidence="7" id="KW-1005">Bacterial flagellum biogenesis</keyword>
<keyword evidence="4" id="KW-0813">Transport</keyword>
<dbReference type="GO" id="GO:0005525">
    <property type="term" value="F:GTP binding"/>
    <property type="evidence" value="ECO:0007669"/>
    <property type="project" value="UniProtKB-UniRule"/>
</dbReference>
<sequence length="347" mass="38050">PAAPAERPVSSTPEFARAVMQAAKELDASAGTAISDIPGAASNATGEASPKPGAAAPQHQAMVLEEIRQMKELVSKLAKRQDGEGESEAFSGLRERLSAQEVADKWIDRLFETMRQRPDFAEDETTVRRIAAETLHEWISPFAAPGIGRSKRMVHVVGPTGVGKTTTIAKLAAEQSLKGKRKVGFITSDTYRIAAVDQLRTYANILNVPLEVVFSPLELARAFKSLEDRDIIFMDTAGRNFRNDLYVSEVNSLLQTDQNSDTYLVLSLTGKTKDMEAVAGRFSQYGVDKLIFTKFDETDTVGAVLNMAMEHGFKTAYMTHGQNVPDDIEPFRPDIYVQQLLGAADHE</sequence>
<dbReference type="AlphaFoldDB" id="A0A9W5W893"/>
<dbReference type="InterPro" id="IPR027417">
    <property type="entry name" value="P-loop_NTPase"/>
</dbReference>
<dbReference type="EMBL" id="JFHU01000034">
    <property type="protein sequence ID" value="EXX91304.1"/>
    <property type="molecule type" value="Genomic_DNA"/>
</dbReference>
<evidence type="ECO:0000256" key="13">
    <source>
        <dbReference type="NCBIfam" id="TIGR03499"/>
    </source>
</evidence>
<feature type="domain" description="AAA+ ATPase" evidence="15">
    <location>
        <begin position="150"/>
        <end position="292"/>
    </location>
</feature>
<evidence type="ECO:0000256" key="2">
    <source>
        <dbReference type="ARBA" id="ARBA00008531"/>
    </source>
</evidence>
<comment type="subcellular location">
    <subcellularLocation>
        <location evidence="1">Cell membrane</location>
        <topology evidence="1">Peripheral membrane protein</topology>
        <orientation evidence="1">Cytoplasmic side</orientation>
    </subcellularLocation>
</comment>
<dbReference type="InterPro" id="IPR003593">
    <property type="entry name" value="AAA+_ATPase"/>
</dbReference>
<dbReference type="GO" id="GO:0044781">
    <property type="term" value="P:bacterial-type flagellum organization"/>
    <property type="evidence" value="ECO:0007669"/>
    <property type="project" value="UniProtKB-UniRule"/>
</dbReference>
<dbReference type="GO" id="GO:0005047">
    <property type="term" value="F:signal recognition particle binding"/>
    <property type="evidence" value="ECO:0007669"/>
    <property type="project" value="TreeGrafter"/>
</dbReference>
<evidence type="ECO:0000256" key="10">
    <source>
        <dbReference type="ARBA" id="ARBA00023136"/>
    </source>
</evidence>
<feature type="non-terminal residue" evidence="17">
    <location>
        <position position="1"/>
    </location>
</feature>
<evidence type="ECO:0000256" key="9">
    <source>
        <dbReference type="ARBA" id="ARBA00023134"/>
    </source>
</evidence>
<evidence type="ECO:0000313" key="18">
    <source>
        <dbReference type="Proteomes" id="UP000053750"/>
    </source>
</evidence>
<keyword evidence="11" id="KW-1006">Bacterial flagellum protein export</keyword>
<keyword evidence="10" id="KW-0472">Membrane</keyword>
<comment type="function">
    <text evidence="12">Necessary for flagellar biosynthesis. May be involved in translocation of the flagellum.</text>
</comment>
<keyword evidence="9" id="KW-0342">GTP-binding</keyword>
<name>A0A9W5W893_9BACL</name>
<evidence type="ECO:0000256" key="11">
    <source>
        <dbReference type="ARBA" id="ARBA00023225"/>
    </source>
</evidence>